<evidence type="ECO:0000313" key="1">
    <source>
        <dbReference type="EMBL" id="RXK52322.1"/>
    </source>
</evidence>
<name>A0A4V1M5R4_9BACT</name>
<sequence>MAPQHGAQIGYFSSEVITKEKGRFNQVIGLAKNRLKKNEGIQEGQWYGNQTHSKVYVRSLNQIIHEIIDVRGFQKKYPRPTLFFWPDFYQDYIGTNCVSPLNYHGRNFYSYSHTGDTLVEGHQALQFDVKPLSSGDRLFSGKLTLSIDGWIIRWQAQVESDAIMYYMDLQHQWSNQAWLPKTAYFKLSGGLMGNYGEFILQEELQQKPTNWQDISSWQTPQPVKERLNISEVGFDEVFATQLLGNFHQSLLRKWKSRPQSGLITMDSVRYAIKGESAHNTLGDQFFQGSRNDILLETAIDTLRKSPFSINQLIFSKSFYLGPRQKDFYPFEIYYKSPVFDSNFNTVEGFVANAGLVFRKRWARYKFLEAEFLGRRSFGLNRNTGYVKLRYKTETFDISLSQGDFVQQMNPDNSISPEMNTLSTLLLKNNQMKIFRKEFWNMSLIKRFSSKFFLKGSLDWSRRSQMDNTTDYYWFNYLNRKFTTNNPQNAEYTQDGFATHKAFISQLTLGFRPFLTQYYRNHIRESEWGSSPLILVKYRAGWNGVAESSAPFNMLELSYLQNMTLSPWIKAGFIINAGTFLGSAPTNFIDFKHYNGNMNLVLTGEMLASHRLVGYYQNFTSGANQRLNVNHYAYSTAGTYLEGLSLFQFSNLWLKPLLGMKKSYVKELLIANTVYIQNQKLLYSELGYGMDGLLKVLRLEAISSFVNGKFNYVGLRLNLNSRIRIGNIPE</sequence>
<dbReference type="AlphaFoldDB" id="A0A4V1M5R4"/>
<protein>
    <recommendedName>
        <fullName evidence="3">Carboxypeptidase-like regulatory domain-containing protein</fullName>
    </recommendedName>
</protein>
<comment type="caution">
    <text evidence="1">The sequence shown here is derived from an EMBL/GenBank/DDBJ whole genome shotgun (WGS) entry which is preliminary data.</text>
</comment>
<gene>
    <name evidence="1" type="ORF">ESB04_01345</name>
</gene>
<dbReference type="Pfam" id="PF18939">
    <property type="entry name" value="DUF5686"/>
    <property type="match status" value="2"/>
</dbReference>
<evidence type="ECO:0008006" key="3">
    <source>
        <dbReference type="Google" id="ProtNLM"/>
    </source>
</evidence>
<dbReference type="Proteomes" id="UP000289455">
    <property type="component" value="Unassembled WGS sequence"/>
</dbReference>
<dbReference type="EMBL" id="SDHY01000001">
    <property type="protein sequence ID" value="RXK52322.1"/>
    <property type="molecule type" value="Genomic_DNA"/>
</dbReference>
<dbReference type="InterPro" id="IPR043741">
    <property type="entry name" value="DUF5686"/>
</dbReference>
<accession>A0A4V1M5R4</accession>
<reference evidence="1 2" key="1">
    <citation type="submission" date="2019-01" db="EMBL/GenBank/DDBJ databases">
        <title>Cytophagaceae bacterium strain CAR-16.</title>
        <authorList>
            <person name="Chen W.-M."/>
        </authorList>
    </citation>
    <scope>NUCLEOTIDE SEQUENCE [LARGE SCALE GENOMIC DNA]</scope>
    <source>
        <strain evidence="1 2">CAR-16</strain>
    </source>
</reference>
<dbReference type="OrthoDB" id="983143at2"/>
<evidence type="ECO:0000313" key="2">
    <source>
        <dbReference type="Proteomes" id="UP000289455"/>
    </source>
</evidence>
<keyword evidence="2" id="KW-1185">Reference proteome</keyword>
<proteinExistence type="predicted"/>
<organism evidence="1 2">
    <name type="scientific">Aquirufa rosea</name>
    <dbReference type="NCBI Taxonomy" id="2509241"/>
    <lineage>
        <taxon>Bacteria</taxon>
        <taxon>Pseudomonadati</taxon>
        <taxon>Bacteroidota</taxon>
        <taxon>Cytophagia</taxon>
        <taxon>Cytophagales</taxon>
        <taxon>Flectobacillaceae</taxon>
        <taxon>Aquirufa</taxon>
    </lineage>
</organism>